<comment type="caution">
    <text evidence="7">The sequence shown here is derived from an EMBL/GenBank/DDBJ whole genome shotgun (WGS) entry which is preliminary data.</text>
</comment>
<dbReference type="InterPro" id="IPR013955">
    <property type="entry name" value="Rep_factor-A_C"/>
</dbReference>
<dbReference type="GO" id="GO:0008270">
    <property type="term" value="F:zinc ion binding"/>
    <property type="evidence" value="ECO:0007669"/>
    <property type="project" value="UniProtKB-KW"/>
</dbReference>
<reference evidence="7" key="1">
    <citation type="submission" date="2019-12" db="EMBL/GenBank/DDBJ databases">
        <authorList>
            <person name="Scholes J."/>
        </authorList>
    </citation>
    <scope>NUCLEOTIDE SEQUENCE</scope>
</reference>
<keyword evidence="4" id="KW-0862">Zinc</keyword>
<dbReference type="Pfam" id="PF08646">
    <property type="entry name" value="Rep_fac-A_C"/>
    <property type="match status" value="1"/>
</dbReference>
<organism evidence="7 8">
    <name type="scientific">Striga hermonthica</name>
    <name type="common">Purple witchweed</name>
    <name type="synonym">Buchnera hermonthica</name>
    <dbReference type="NCBI Taxonomy" id="68872"/>
    <lineage>
        <taxon>Eukaryota</taxon>
        <taxon>Viridiplantae</taxon>
        <taxon>Streptophyta</taxon>
        <taxon>Embryophyta</taxon>
        <taxon>Tracheophyta</taxon>
        <taxon>Spermatophyta</taxon>
        <taxon>Magnoliopsida</taxon>
        <taxon>eudicotyledons</taxon>
        <taxon>Gunneridae</taxon>
        <taxon>Pentapetalae</taxon>
        <taxon>asterids</taxon>
        <taxon>lamiids</taxon>
        <taxon>Lamiales</taxon>
        <taxon>Orobanchaceae</taxon>
        <taxon>Buchnereae</taxon>
        <taxon>Striga</taxon>
    </lineage>
</organism>
<dbReference type="InterPro" id="IPR047192">
    <property type="entry name" value="Euk_RPA1_DBD_C"/>
</dbReference>
<dbReference type="CDD" id="cd04476">
    <property type="entry name" value="RPA1_DBD_C"/>
    <property type="match status" value="1"/>
</dbReference>
<dbReference type="Proteomes" id="UP001153555">
    <property type="component" value="Unassembled WGS sequence"/>
</dbReference>
<dbReference type="OrthoDB" id="914072at2759"/>
<protein>
    <recommendedName>
        <fullName evidence="6">Replication factor A C-terminal domain-containing protein</fullName>
    </recommendedName>
</protein>
<evidence type="ECO:0000256" key="2">
    <source>
        <dbReference type="ARBA" id="ARBA00022723"/>
    </source>
</evidence>
<dbReference type="PANTHER" id="PTHR47165:SF4">
    <property type="entry name" value="OS03G0429900 PROTEIN"/>
    <property type="match status" value="1"/>
</dbReference>
<evidence type="ECO:0000313" key="8">
    <source>
        <dbReference type="Proteomes" id="UP001153555"/>
    </source>
</evidence>
<dbReference type="AlphaFoldDB" id="A0A9N7R1L2"/>
<proteinExistence type="inferred from homology"/>
<accession>A0A9N7R1L2</accession>
<name>A0A9N7R1L2_STRHE</name>
<evidence type="ECO:0000256" key="5">
    <source>
        <dbReference type="ARBA" id="ARBA00023125"/>
    </source>
</evidence>
<keyword evidence="3" id="KW-0863">Zinc-finger</keyword>
<keyword evidence="8" id="KW-1185">Reference proteome</keyword>
<evidence type="ECO:0000256" key="3">
    <source>
        <dbReference type="ARBA" id="ARBA00022771"/>
    </source>
</evidence>
<comment type="similarity">
    <text evidence="1">Belongs to the replication factor A protein 1 family.</text>
</comment>
<sequence>MPPLFSLINDVNPSKMTWALKLRVVRLYGVPTYGSNSELWTQECVFHDAVVGSYWVYGKIASVETNGNWWYISCNKCPKKLTPAGGKFYCEKCDVLDSNGKIRYKIQIRVVDHTGNAAFLMWDKESTELLGKTAPELKANNDEGVIPDEIDNLIDMKVLFKVQIRSAQLGVSNGVYTVIKLTKDRSLISKVRGAQLDSEETNIFSNLNHALESDKFSSSVNKVKTPIEVLKVASDEATESTGLKRNLMDEFSATGKGKNLMVQVKKEKE</sequence>
<gene>
    <name evidence="7" type="ORF">SHERM_09514</name>
</gene>
<evidence type="ECO:0000259" key="6">
    <source>
        <dbReference type="Pfam" id="PF08646"/>
    </source>
</evidence>
<keyword evidence="2" id="KW-0479">Metal-binding</keyword>
<dbReference type="SUPFAM" id="SSF50249">
    <property type="entry name" value="Nucleic acid-binding proteins"/>
    <property type="match status" value="1"/>
</dbReference>
<evidence type="ECO:0000256" key="1">
    <source>
        <dbReference type="ARBA" id="ARBA00005690"/>
    </source>
</evidence>
<evidence type="ECO:0000313" key="7">
    <source>
        <dbReference type="EMBL" id="CAA0806626.1"/>
    </source>
</evidence>
<keyword evidence="5" id="KW-0238">DNA-binding</keyword>
<dbReference type="GO" id="GO:0003677">
    <property type="term" value="F:DNA binding"/>
    <property type="evidence" value="ECO:0007669"/>
    <property type="project" value="UniProtKB-KW"/>
</dbReference>
<evidence type="ECO:0000256" key="4">
    <source>
        <dbReference type="ARBA" id="ARBA00022833"/>
    </source>
</evidence>
<feature type="domain" description="Replication factor A C-terminal" evidence="6">
    <location>
        <begin position="56"/>
        <end position="167"/>
    </location>
</feature>
<dbReference type="PANTHER" id="PTHR47165">
    <property type="entry name" value="OS03G0429900 PROTEIN"/>
    <property type="match status" value="1"/>
</dbReference>
<dbReference type="Gene3D" id="2.40.50.140">
    <property type="entry name" value="Nucleic acid-binding proteins"/>
    <property type="match status" value="1"/>
</dbReference>
<dbReference type="InterPro" id="IPR012340">
    <property type="entry name" value="NA-bd_OB-fold"/>
</dbReference>
<dbReference type="EMBL" id="CACSLK010000984">
    <property type="protein sequence ID" value="CAA0806626.1"/>
    <property type="molecule type" value="Genomic_DNA"/>
</dbReference>